<dbReference type="Pfam" id="PF00054">
    <property type="entry name" value="Laminin_G_1"/>
    <property type="match status" value="1"/>
</dbReference>
<evidence type="ECO:0000256" key="2">
    <source>
        <dbReference type="SAM" id="Coils"/>
    </source>
</evidence>
<evidence type="ECO:0000313" key="4">
    <source>
        <dbReference type="WBParaSite" id="maker-PairedContig_4281-snap-gene-0.4-mRNA-1"/>
    </source>
</evidence>
<keyword evidence="2" id="KW-0175">Coiled coil</keyword>
<proteinExistence type="predicted"/>
<sequence length="565" mass="63307">MNSFADTKDAAADPVRASNAYKEILDALRNASEATEGAKKAAEFAYIDADAKSDISMVNMALQAKNRSMNIKEEADELGLKDLEKERLTANMTLNELKETLQNSIKRKIVISEQYQSFDDQHDRMTGLIIRKANQGAQETMKKVFEVKKQTDGDSKRINVLGEQIKLLQEKIKEAREKASRIQISMKSDENGNCRRAFISPAHLAPTNLFTIKYRPLRNVPDSLLFLTKTKTKRTQQSEYIAMELRDRRIVVHWNIGSGIRMATNTHTINYIAPSDRTAWYHIVLERFGNSVTLTVALHHTISGEGERTVGEPTTVSVGQPDEDDSIIFNTVHGETLIQFGIEAKLSQDLGLATNKFLGTIGEFTVDGETLPLWAFAESTKVCEGDFAAPEGQATGYFFRQVSYLKIHLVDGFAQIHLPSTERPSGAQITVILSAYSPNGLIYFRGNQENGDFVCLELREGHVVFRINLGDDSYALVKSKKSSYADGRSHTIRVIRNYDKIHLQVDDESDRNSATIPGENARLNINDDDHFVGGIPPGFNTTAFRNFDIHWSEFFGCIQSVRPSQ</sequence>
<dbReference type="SUPFAM" id="SSF49899">
    <property type="entry name" value="Concanavalin A-like lectins/glucanases"/>
    <property type="match status" value="2"/>
</dbReference>
<dbReference type="PANTHER" id="PTHR15036">
    <property type="entry name" value="PIKACHURIN-LIKE PROTEIN"/>
    <property type="match status" value="1"/>
</dbReference>
<name>A0A1I8ESI6_WUCBA</name>
<evidence type="ECO:0000259" key="3">
    <source>
        <dbReference type="PROSITE" id="PS50025"/>
    </source>
</evidence>
<dbReference type="SMART" id="SM00282">
    <property type="entry name" value="LamG"/>
    <property type="match status" value="2"/>
</dbReference>
<protein>
    <recommendedName>
        <fullName evidence="3">Laminin G domain-containing protein</fullName>
    </recommendedName>
</protein>
<dbReference type="STRING" id="6293.A0A1I8ESI6"/>
<dbReference type="InterPro" id="IPR001791">
    <property type="entry name" value="Laminin_G"/>
</dbReference>
<dbReference type="PROSITE" id="PS50025">
    <property type="entry name" value="LAM_G_DOMAIN"/>
    <property type="match status" value="2"/>
</dbReference>
<dbReference type="PANTHER" id="PTHR15036:SF85">
    <property type="entry name" value="SP2353, ISOFORM A"/>
    <property type="match status" value="1"/>
</dbReference>
<dbReference type="GO" id="GO:0016020">
    <property type="term" value="C:membrane"/>
    <property type="evidence" value="ECO:0007669"/>
    <property type="project" value="UniProtKB-SubCell"/>
</dbReference>
<reference evidence="4" key="1">
    <citation type="submission" date="2016-11" db="UniProtKB">
        <authorList>
            <consortium name="WormBaseParasite"/>
        </authorList>
    </citation>
    <scope>IDENTIFICATION</scope>
    <source>
        <strain evidence="4">pt0022</strain>
    </source>
</reference>
<evidence type="ECO:0000256" key="1">
    <source>
        <dbReference type="PROSITE-ProRule" id="PRU00122"/>
    </source>
</evidence>
<feature type="domain" description="Laminin G" evidence="3">
    <location>
        <begin position="394"/>
        <end position="565"/>
    </location>
</feature>
<dbReference type="AlphaFoldDB" id="A0A1I8ESI6"/>
<dbReference type="WBParaSite" id="maker-PairedContig_4281-snap-gene-0.4-mRNA-1">
    <property type="protein sequence ID" value="maker-PairedContig_4281-snap-gene-0.4-mRNA-1"/>
    <property type="gene ID" value="maker-PairedContig_4281-snap-gene-0.4"/>
</dbReference>
<organism evidence="4">
    <name type="scientific">Wuchereria bancrofti</name>
    <dbReference type="NCBI Taxonomy" id="6293"/>
    <lineage>
        <taxon>Eukaryota</taxon>
        <taxon>Metazoa</taxon>
        <taxon>Ecdysozoa</taxon>
        <taxon>Nematoda</taxon>
        <taxon>Chromadorea</taxon>
        <taxon>Rhabditida</taxon>
        <taxon>Spirurina</taxon>
        <taxon>Spiruromorpha</taxon>
        <taxon>Filarioidea</taxon>
        <taxon>Onchocercidae</taxon>
        <taxon>Wuchereria</taxon>
    </lineage>
</organism>
<dbReference type="InterPro" id="IPR013320">
    <property type="entry name" value="ConA-like_dom_sf"/>
</dbReference>
<accession>A0A1I8ESI6</accession>
<comment type="caution">
    <text evidence="1">Lacks conserved residue(s) required for the propagation of feature annotation.</text>
</comment>
<feature type="domain" description="Laminin G" evidence="3">
    <location>
        <begin position="183"/>
        <end position="383"/>
    </location>
</feature>
<dbReference type="CDD" id="cd00110">
    <property type="entry name" value="LamG"/>
    <property type="match status" value="2"/>
</dbReference>
<dbReference type="Pfam" id="PF02210">
    <property type="entry name" value="Laminin_G_2"/>
    <property type="match status" value="1"/>
</dbReference>
<dbReference type="Gene3D" id="2.60.120.200">
    <property type="match status" value="2"/>
</dbReference>
<dbReference type="InterPro" id="IPR050372">
    <property type="entry name" value="Neurexin-related_CASP"/>
</dbReference>
<feature type="coiled-coil region" evidence="2">
    <location>
        <begin position="158"/>
        <end position="185"/>
    </location>
</feature>